<proteinExistence type="predicted"/>
<accession>A0A3B0Y200</accession>
<gene>
    <name evidence="1" type="ORF">MNBD_GAMMA14-2382</name>
</gene>
<evidence type="ECO:0000313" key="1">
    <source>
        <dbReference type="EMBL" id="VAW73751.1"/>
    </source>
</evidence>
<organism evidence="1">
    <name type="scientific">hydrothermal vent metagenome</name>
    <dbReference type="NCBI Taxonomy" id="652676"/>
    <lineage>
        <taxon>unclassified sequences</taxon>
        <taxon>metagenomes</taxon>
        <taxon>ecological metagenomes</taxon>
    </lineage>
</organism>
<dbReference type="AlphaFoldDB" id="A0A3B0Y200"/>
<dbReference type="EMBL" id="UOFM01000078">
    <property type="protein sequence ID" value="VAW73751.1"/>
    <property type="molecule type" value="Genomic_DNA"/>
</dbReference>
<sequence length="38" mass="4454">MSYLTYPDFDEREPTDTDNPYVIIEHIMACRESGDAEE</sequence>
<name>A0A3B0Y200_9ZZZZ</name>
<reference evidence="1" key="1">
    <citation type="submission" date="2018-06" db="EMBL/GenBank/DDBJ databases">
        <authorList>
            <person name="Zhirakovskaya E."/>
        </authorList>
    </citation>
    <scope>NUCLEOTIDE SEQUENCE</scope>
</reference>
<protein>
    <submittedName>
        <fullName evidence="1">Uncharacterized protein</fullName>
    </submittedName>
</protein>